<name>A0A2Y9ANH7_9MICO</name>
<dbReference type="AlphaFoldDB" id="A0A2Y9ANH7"/>
<organism evidence="1 2">
    <name type="scientific">Georgenia satyanarayanai</name>
    <dbReference type="NCBI Taxonomy" id="860221"/>
    <lineage>
        <taxon>Bacteria</taxon>
        <taxon>Bacillati</taxon>
        <taxon>Actinomycetota</taxon>
        <taxon>Actinomycetes</taxon>
        <taxon>Micrococcales</taxon>
        <taxon>Bogoriellaceae</taxon>
        <taxon>Georgenia</taxon>
    </lineage>
</organism>
<gene>
    <name evidence="1" type="ORF">SAMN05216184_11511</name>
</gene>
<sequence>MRSSARLTAFALVLALALGAGYGLGSVLGGDEPDRAAGPGVVELEEAAGH</sequence>
<dbReference type="Proteomes" id="UP000250222">
    <property type="component" value="Unassembled WGS sequence"/>
</dbReference>
<proteinExistence type="predicted"/>
<protein>
    <submittedName>
        <fullName evidence="1">Uncharacterized protein</fullName>
    </submittedName>
</protein>
<accession>A0A2Y9ANH7</accession>
<dbReference type="EMBL" id="UETB01000015">
    <property type="protein sequence ID" value="SSA46084.1"/>
    <property type="molecule type" value="Genomic_DNA"/>
</dbReference>
<reference evidence="1 2" key="1">
    <citation type="submission" date="2016-10" db="EMBL/GenBank/DDBJ databases">
        <authorList>
            <person name="Cai Z."/>
        </authorList>
    </citation>
    <scope>NUCLEOTIDE SEQUENCE [LARGE SCALE GENOMIC DNA]</scope>
    <source>
        <strain evidence="1 2">CGMCC 1.10826</strain>
    </source>
</reference>
<keyword evidence="2" id="KW-1185">Reference proteome</keyword>
<evidence type="ECO:0000313" key="2">
    <source>
        <dbReference type="Proteomes" id="UP000250222"/>
    </source>
</evidence>
<evidence type="ECO:0000313" key="1">
    <source>
        <dbReference type="EMBL" id="SSA46084.1"/>
    </source>
</evidence>